<sequence>MKKKLNLAALLLAAAFLGACGGQKQDAADTVAQTESAETENADQKSSIDLADGVYTVDFKTDSSMFKVNESKNGKGVLTVKDGEATLHISLTSKNIVNLYLGTADEAKEDEAGWLQPTVDTVTYSDGLSEEVNGFDVPVPALGEEFDLALIGKKGTWYDHKVKVENPVSGEAEDAEAASSETENSDDAADAQKTAGQTADVADGTYTCEVTLQGGSGRASVDSPATIIVKDGKVTADIVWSSPNYEYMLVDDVQYDPIQTEGNSEFQIPVTLDEDVAVSALTVAMSQPHLIDYTLHFDSVTLSEVTK</sequence>
<reference evidence="3 4" key="1">
    <citation type="submission" date="2018-03" db="EMBL/GenBank/DDBJ databases">
        <title>Lachnoclostridium SNUG30386 gen.nov., sp.nov., isolated from human faeces.</title>
        <authorList>
            <person name="Seo B."/>
            <person name="Jeon K."/>
            <person name="Ko G."/>
        </authorList>
    </citation>
    <scope>NUCLEOTIDE SEQUENCE [LARGE SCALE GENOMIC DNA]</scope>
    <source>
        <strain evidence="3 4">SNUG30386</strain>
    </source>
</reference>
<proteinExistence type="predicted"/>
<feature type="chain" id="PRO_5039275162" description="Iron transporter" evidence="2">
    <location>
        <begin position="20"/>
        <end position="307"/>
    </location>
</feature>
<name>A0A2T3FVQ1_9CLOT</name>
<dbReference type="EMBL" id="PYLO01000001">
    <property type="protein sequence ID" value="PST39302.1"/>
    <property type="molecule type" value="Genomic_DNA"/>
</dbReference>
<evidence type="ECO:0000313" key="3">
    <source>
        <dbReference type="EMBL" id="PST39302.1"/>
    </source>
</evidence>
<dbReference type="Proteomes" id="UP000241048">
    <property type="component" value="Unassembled WGS sequence"/>
</dbReference>
<dbReference type="PROSITE" id="PS51257">
    <property type="entry name" value="PROKAR_LIPOPROTEIN"/>
    <property type="match status" value="1"/>
</dbReference>
<protein>
    <recommendedName>
        <fullName evidence="5">Iron transporter</fullName>
    </recommendedName>
</protein>
<gene>
    <name evidence="3" type="ORF">C7U56_02470</name>
</gene>
<feature type="region of interest" description="Disordered" evidence="1">
    <location>
        <begin position="168"/>
        <end position="198"/>
    </location>
</feature>
<evidence type="ECO:0008006" key="5">
    <source>
        <dbReference type="Google" id="ProtNLM"/>
    </source>
</evidence>
<evidence type="ECO:0000313" key="4">
    <source>
        <dbReference type="Proteomes" id="UP000241048"/>
    </source>
</evidence>
<comment type="caution">
    <text evidence="3">The sequence shown here is derived from an EMBL/GenBank/DDBJ whole genome shotgun (WGS) entry which is preliminary data.</text>
</comment>
<dbReference type="RefSeq" id="WP_107000418.1">
    <property type="nucleotide sequence ID" value="NZ_PYLO01000001.1"/>
</dbReference>
<keyword evidence="4" id="KW-1185">Reference proteome</keyword>
<feature type="signal peptide" evidence="2">
    <location>
        <begin position="1"/>
        <end position="19"/>
    </location>
</feature>
<keyword evidence="2" id="KW-0732">Signal</keyword>
<accession>A0A2T3FVQ1</accession>
<evidence type="ECO:0000256" key="1">
    <source>
        <dbReference type="SAM" id="MobiDB-lite"/>
    </source>
</evidence>
<organism evidence="3 4">
    <name type="scientific">Clostridium fessum</name>
    <dbReference type="NCBI Taxonomy" id="2126740"/>
    <lineage>
        <taxon>Bacteria</taxon>
        <taxon>Bacillati</taxon>
        <taxon>Bacillota</taxon>
        <taxon>Clostridia</taxon>
        <taxon>Eubacteriales</taxon>
        <taxon>Clostridiaceae</taxon>
        <taxon>Clostridium</taxon>
    </lineage>
</organism>
<dbReference type="AlphaFoldDB" id="A0A2T3FVQ1"/>
<evidence type="ECO:0000256" key="2">
    <source>
        <dbReference type="SAM" id="SignalP"/>
    </source>
</evidence>